<dbReference type="InterPro" id="IPR036165">
    <property type="entry name" value="YefM-like_sf"/>
</dbReference>
<proteinExistence type="inferred from homology"/>
<evidence type="ECO:0000313" key="4">
    <source>
        <dbReference type="Proteomes" id="UP000824211"/>
    </source>
</evidence>
<name>A0A9D2S6P2_9FIRM</name>
<dbReference type="InterPro" id="IPR006442">
    <property type="entry name" value="Antitoxin_Phd/YefM"/>
</dbReference>
<comment type="function">
    <text evidence="2">Antitoxin component of a type II toxin-antitoxin (TA) system.</text>
</comment>
<sequence>MLIKSATALRNDYDAMVKLSKEKQEPIYLTRNGEGEMVFMPIELWEKREAELDLLEELLKRERNRLAGARTYSMEEIDRMAEDILHEG</sequence>
<evidence type="ECO:0000256" key="1">
    <source>
        <dbReference type="ARBA" id="ARBA00009981"/>
    </source>
</evidence>
<reference evidence="3" key="1">
    <citation type="journal article" date="2021" name="PeerJ">
        <title>Extensive microbial diversity within the chicken gut microbiome revealed by metagenomics and culture.</title>
        <authorList>
            <person name="Gilroy R."/>
            <person name="Ravi A."/>
            <person name="Getino M."/>
            <person name="Pursley I."/>
            <person name="Horton D.L."/>
            <person name="Alikhan N.F."/>
            <person name="Baker D."/>
            <person name="Gharbi K."/>
            <person name="Hall N."/>
            <person name="Watson M."/>
            <person name="Adriaenssens E.M."/>
            <person name="Foster-Nyarko E."/>
            <person name="Jarju S."/>
            <person name="Secka A."/>
            <person name="Antonio M."/>
            <person name="Oren A."/>
            <person name="Chaudhuri R.R."/>
            <person name="La Ragione R."/>
            <person name="Hildebrand F."/>
            <person name="Pallen M.J."/>
        </authorList>
    </citation>
    <scope>NUCLEOTIDE SEQUENCE</scope>
    <source>
        <strain evidence="3">ChiHjej9B8-13557</strain>
    </source>
</reference>
<dbReference type="EMBL" id="DWXX01000087">
    <property type="protein sequence ID" value="HJB59008.1"/>
    <property type="molecule type" value="Genomic_DNA"/>
</dbReference>
<comment type="similarity">
    <text evidence="1 2">Belongs to the phD/YefM antitoxin family.</text>
</comment>
<dbReference type="AlphaFoldDB" id="A0A9D2S6P2"/>
<organism evidence="3 4">
    <name type="scientific">Candidatus Faecalibacterium faecipullorum</name>
    <dbReference type="NCBI Taxonomy" id="2838578"/>
    <lineage>
        <taxon>Bacteria</taxon>
        <taxon>Bacillati</taxon>
        <taxon>Bacillota</taxon>
        <taxon>Clostridia</taxon>
        <taxon>Eubacteriales</taxon>
        <taxon>Oscillospiraceae</taxon>
        <taxon>Faecalibacterium</taxon>
    </lineage>
</organism>
<reference evidence="3" key="2">
    <citation type="submission" date="2021-04" db="EMBL/GenBank/DDBJ databases">
        <authorList>
            <person name="Gilroy R."/>
        </authorList>
    </citation>
    <scope>NUCLEOTIDE SEQUENCE</scope>
    <source>
        <strain evidence="3">ChiHjej9B8-13557</strain>
    </source>
</reference>
<dbReference type="Pfam" id="PF02604">
    <property type="entry name" value="PhdYeFM_antitox"/>
    <property type="match status" value="1"/>
</dbReference>
<dbReference type="SUPFAM" id="SSF143120">
    <property type="entry name" value="YefM-like"/>
    <property type="match status" value="1"/>
</dbReference>
<comment type="caution">
    <text evidence="3">The sequence shown here is derived from an EMBL/GenBank/DDBJ whole genome shotgun (WGS) entry which is preliminary data.</text>
</comment>
<gene>
    <name evidence="3" type="ORF">H9771_05030</name>
</gene>
<dbReference type="Proteomes" id="UP000824211">
    <property type="component" value="Unassembled WGS sequence"/>
</dbReference>
<protein>
    <recommendedName>
        <fullName evidence="2">Antitoxin</fullName>
    </recommendedName>
</protein>
<evidence type="ECO:0000313" key="3">
    <source>
        <dbReference type="EMBL" id="HJB59008.1"/>
    </source>
</evidence>
<evidence type="ECO:0000256" key="2">
    <source>
        <dbReference type="RuleBase" id="RU362080"/>
    </source>
</evidence>
<accession>A0A9D2S6P2</accession>